<keyword evidence="6" id="KW-1185">Reference proteome</keyword>
<proteinExistence type="predicted"/>
<feature type="region of interest" description="Disordered" evidence="4">
    <location>
        <begin position="162"/>
        <end position="185"/>
    </location>
</feature>
<organism evidence="6 7">
    <name type="scientific">Cyclospora cayetanensis</name>
    <dbReference type="NCBI Taxonomy" id="88456"/>
    <lineage>
        <taxon>Eukaryota</taxon>
        <taxon>Sar</taxon>
        <taxon>Alveolata</taxon>
        <taxon>Apicomplexa</taxon>
        <taxon>Conoidasida</taxon>
        <taxon>Coccidia</taxon>
        <taxon>Eucoccidiorida</taxon>
        <taxon>Eimeriorina</taxon>
        <taxon>Eimeriidae</taxon>
        <taxon>Cyclospora</taxon>
    </lineage>
</organism>
<dbReference type="PROSITE" id="PS50275">
    <property type="entry name" value="SAC"/>
    <property type="match status" value="1"/>
</dbReference>
<accession>A0A6P6RSC7</accession>
<dbReference type="PANTHER" id="PTHR45738">
    <property type="entry name" value="POLYPHOSPHOINOSITIDE PHOSPHATASE"/>
    <property type="match status" value="1"/>
</dbReference>
<evidence type="ECO:0000313" key="6">
    <source>
        <dbReference type="Proteomes" id="UP000515125"/>
    </source>
</evidence>
<dbReference type="RefSeq" id="XP_026190464.1">
    <property type="nucleotide sequence ID" value="XM_026334679.1"/>
</dbReference>
<dbReference type="InterPro" id="IPR002013">
    <property type="entry name" value="SAC_dom"/>
</dbReference>
<gene>
    <name evidence="7" type="primary">LOC34620523</name>
</gene>
<comment type="subcellular location">
    <subcellularLocation>
        <location evidence="1">Endomembrane system</location>
    </subcellularLocation>
</comment>
<evidence type="ECO:0000256" key="4">
    <source>
        <dbReference type="SAM" id="MobiDB-lite"/>
    </source>
</evidence>
<dbReference type="GO" id="GO:0046856">
    <property type="term" value="P:phosphatidylinositol dephosphorylation"/>
    <property type="evidence" value="ECO:0007669"/>
    <property type="project" value="InterPro"/>
</dbReference>
<feature type="compositionally biased region" description="Basic and acidic residues" evidence="4">
    <location>
        <begin position="87"/>
        <end position="99"/>
    </location>
</feature>
<keyword evidence="3" id="KW-0472">Membrane</keyword>
<dbReference type="GO" id="GO:0043813">
    <property type="term" value="F:phosphatidylinositol-3,5-bisphosphate 5-phosphatase activity"/>
    <property type="evidence" value="ECO:0007669"/>
    <property type="project" value="InterPro"/>
</dbReference>
<dbReference type="OrthoDB" id="405996at2759"/>
<dbReference type="PANTHER" id="PTHR45738:SF5">
    <property type="entry name" value="POLYPHOSPHOINOSITIDE PHOSPHATASE"/>
    <property type="match status" value="1"/>
</dbReference>
<feature type="region of interest" description="Disordered" evidence="4">
    <location>
        <begin position="77"/>
        <end position="108"/>
    </location>
</feature>
<protein>
    <submittedName>
        <fullName evidence="7">Uncharacterized protein LOC34620523</fullName>
    </submittedName>
</protein>
<name>A0A6P6RSC7_9EIME</name>
<keyword evidence="2" id="KW-0378">Hydrolase</keyword>
<reference evidence="7" key="1">
    <citation type="submission" date="2025-08" db="UniProtKB">
        <authorList>
            <consortium name="RefSeq"/>
        </authorList>
    </citation>
    <scope>IDENTIFICATION</scope>
</reference>
<feature type="compositionally biased region" description="Low complexity" evidence="4">
    <location>
        <begin position="776"/>
        <end position="788"/>
    </location>
</feature>
<feature type="compositionally biased region" description="Low complexity" evidence="4">
    <location>
        <begin position="164"/>
        <end position="173"/>
    </location>
</feature>
<evidence type="ECO:0000256" key="2">
    <source>
        <dbReference type="ARBA" id="ARBA00022801"/>
    </source>
</evidence>
<dbReference type="GeneID" id="34620523"/>
<dbReference type="InterPro" id="IPR043573">
    <property type="entry name" value="Fig4-like"/>
</dbReference>
<evidence type="ECO:0000259" key="5">
    <source>
        <dbReference type="PROSITE" id="PS50275"/>
    </source>
</evidence>
<dbReference type="Proteomes" id="UP000515125">
    <property type="component" value="Unplaced"/>
</dbReference>
<feature type="region of interest" description="Disordered" evidence="4">
    <location>
        <begin position="768"/>
        <end position="789"/>
    </location>
</feature>
<feature type="domain" description="SAC" evidence="5">
    <location>
        <begin position="403"/>
        <end position="901"/>
    </location>
</feature>
<feature type="compositionally biased region" description="Polar residues" evidence="4">
    <location>
        <begin position="77"/>
        <end position="86"/>
    </location>
</feature>
<dbReference type="GO" id="GO:0012505">
    <property type="term" value="C:endomembrane system"/>
    <property type="evidence" value="ECO:0007669"/>
    <property type="project" value="UniProtKB-SubCell"/>
</dbReference>
<sequence length="1317" mass="142076">MGVSLREITVYDLPDKICLIALNPQYHLQSQQAASASSGNGTDCGSLRGHCCSCTCFGRLLTLRKAVLSPAAVVDATSKSKSSNVDDTYKNDSITDKPHGNNRGNSSSLDSGFIRCEQHCLSTAGAFHSTRDMLRQQERMYVLQLQQQSHNADFLQLRLRPHNQQQQQQQQHQGAESDVSGSKRSNDDASLILTDCHTLQSSIENGNCKATGGICGLNACCCFAAFRIFGILGAIRLLCGYYLCVVTHRTTAGALPDIAAAAAEEGLDPLPVFALEGVRLIPLFTWQWGDAVQLHHAAAAETAAATALELQQQVFYSGNHSGCPRVGVCCRTAGVDFGEVQLREASGQDGTTKGSASPPELFELQQQQQHFSGLQPQQIADFRRILEREAKLCYLLLSGFSTSTHSLLFSEHIDLTLSLQQQLQLQQIQKHQDHPVRSCITCGSSSSSKALPRGSAGHFVFNKFLLQQLHQKASSAAGPSPSCAPCDGCFSAWQTIIVQGGLKQQTIAIAPQQQLERQQEEQQGIQFFQISVLARRSQFAAGTRFYSRGLERPPICADAFSDCISTTSSSFCSKPLGVANEVECEQMIWRVLPPQLKAPTAARASTQAGEGAAAVAAAPVQTCVTESPPRDLSAAAARAVDAAAAAASRPAESYWRFASTCASVVFVRGSIPLYWRHENVSSALLSFWMPSSTTCIDLSAPEVHSYLKQHFHWLLQRYEQPLLLVDLVRQSHPVEGRLSTAFREALGLCVDEFAVHLHLSKESSNCNGNSSFAPEGSTPGCTSSGSSTIADEGVAADGGKAAHQEQQRPLPHVKYYNLDWHARSESVGFDAVFAELGLLSSRLLEQTGFFLFQHSQQLLPQRQQKGIVRFNCIDCLDRTNIAHACVGIVALYVHLRALGIVRSEMPCPHHCFVAGAHEDALKATADGLLVQQDQHARRVYAEKLLIDQSGLQPKEQRLQQQQQGGACLSVVEVAATSAYEELGRFGESTVAFPPFSRMAVDKTAGPCASSGPTTGQAAAAWRVPPDELLPSSGYYHLSGTTEADLSPPAALASQLGFRNESGLVAVLGDLWRGIGDHISIQYAGSPALHAAEFLLDRATVATPRGLQQQQPERRLLPEKTTRGNAASAAASEWEKVITGMRYRPWTAHSRANAFYALQRYVSNKVFDTERQRAIFLLTGAFRPSLNGPDIFSLDCSQQQLPSHLRSATSSVPTGDGTNMAGNATKCAKQSDFAITPTTGASYSTTASEEPILIQARTAATVHASLFCLPEGFNLESSVQQRAASMAGVSAALASLNSATYDTHLGLFGQYGVSPASC</sequence>
<dbReference type="Pfam" id="PF02383">
    <property type="entry name" value="Syja_N"/>
    <property type="match status" value="2"/>
</dbReference>
<evidence type="ECO:0000256" key="3">
    <source>
        <dbReference type="ARBA" id="ARBA00023136"/>
    </source>
</evidence>
<evidence type="ECO:0000313" key="7">
    <source>
        <dbReference type="RefSeq" id="XP_026190464.1"/>
    </source>
</evidence>
<evidence type="ECO:0000256" key="1">
    <source>
        <dbReference type="ARBA" id="ARBA00004308"/>
    </source>
</evidence>